<gene>
    <name evidence="4" type="ORF">CLV72_1011003</name>
</gene>
<dbReference type="InterPro" id="IPR011234">
    <property type="entry name" value="Fumarylacetoacetase-like_C"/>
</dbReference>
<dbReference type="Proteomes" id="UP000237846">
    <property type="component" value="Unassembled WGS sequence"/>
</dbReference>
<dbReference type="EMBL" id="PVZC01000001">
    <property type="protein sequence ID" value="PRY02401.1"/>
    <property type="molecule type" value="Genomic_DNA"/>
</dbReference>
<accession>A0A2T0QEX9</accession>
<evidence type="ECO:0000256" key="1">
    <source>
        <dbReference type="ARBA" id="ARBA00010211"/>
    </source>
</evidence>
<reference evidence="4 5" key="1">
    <citation type="submission" date="2018-03" db="EMBL/GenBank/DDBJ databases">
        <title>Genomic Encyclopedia of Archaeal and Bacterial Type Strains, Phase II (KMG-II): from individual species to whole genera.</title>
        <authorList>
            <person name="Goeker M."/>
        </authorList>
    </citation>
    <scope>NUCLEOTIDE SEQUENCE [LARGE SCALE GENOMIC DNA]</scope>
    <source>
        <strain evidence="4 5">DSM 45601</strain>
    </source>
</reference>
<feature type="domain" description="Fumarylacetoacetase-like C-terminal" evidence="3">
    <location>
        <begin position="81"/>
        <end position="283"/>
    </location>
</feature>
<comment type="caution">
    <text evidence="4">The sequence shown here is derived from an EMBL/GenBank/DDBJ whole genome shotgun (WGS) entry which is preliminary data.</text>
</comment>
<dbReference type="Gene3D" id="3.90.850.10">
    <property type="entry name" value="Fumarylacetoacetase-like, C-terminal domain"/>
    <property type="match status" value="1"/>
</dbReference>
<comment type="similarity">
    <text evidence="1">Belongs to the FAH family.</text>
</comment>
<dbReference type="SUPFAM" id="SSF56529">
    <property type="entry name" value="FAH"/>
    <property type="match status" value="1"/>
</dbReference>
<dbReference type="GO" id="GO:0046872">
    <property type="term" value="F:metal ion binding"/>
    <property type="evidence" value="ECO:0007669"/>
    <property type="project" value="UniProtKB-KW"/>
</dbReference>
<keyword evidence="5" id="KW-1185">Reference proteome</keyword>
<evidence type="ECO:0000313" key="4">
    <source>
        <dbReference type="EMBL" id="PRY02401.1"/>
    </source>
</evidence>
<dbReference type="GO" id="GO:0044281">
    <property type="term" value="P:small molecule metabolic process"/>
    <property type="evidence" value="ECO:0007669"/>
    <property type="project" value="UniProtKB-ARBA"/>
</dbReference>
<keyword evidence="2" id="KW-0479">Metal-binding</keyword>
<dbReference type="AlphaFoldDB" id="A0A2T0QEX9"/>
<name>A0A2T0QEX9_9ACTN</name>
<dbReference type="RefSeq" id="WP_106239892.1">
    <property type="nucleotide sequence ID" value="NZ_PVZC01000001.1"/>
</dbReference>
<dbReference type="PANTHER" id="PTHR42796:SF4">
    <property type="entry name" value="FUMARYLACETOACETATE HYDROLASE DOMAIN-CONTAINING PROTEIN 2A"/>
    <property type="match status" value="1"/>
</dbReference>
<sequence>MYLATIHDGDETTAVAVDERGGAARAAAVADLIPGAPGDAMAVIASVPSADFTAAVRAAPDSAFRPLDGLRFGAPYRHPRKIWGIGLNYVEHASDLTESVPEEPASFMKGDHTIIAPDEPIPLPAQSERVTAEAELGLVIGPLCQDVAEDRALDHVWGVCTVLDQTAEDILAKNPRFLTRSKNFPGFLSFGPAIVPVPHLLESVPNLAELEVSTLLNGRAERTNTVARMRYSPEFLVSFHSRVMPLFPGDLLSTGTPGAVHIRPGDTAGCVIPGVGELANPVVDGAPGRR</sequence>
<proteinExistence type="inferred from homology"/>
<dbReference type="Pfam" id="PF01557">
    <property type="entry name" value="FAA_hydrolase"/>
    <property type="match status" value="1"/>
</dbReference>
<protein>
    <submittedName>
        <fullName evidence="4">2-keto-4-pentenoate hydratase/2-oxohepta-3-ene-1,7-dioic acid hydratase in catechol pathway</fullName>
    </submittedName>
</protein>
<organism evidence="4 5">
    <name type="scientific">Allonocardiopsis opalescens</name>
    <dbReference type="NCBI Taxonomy" id="1144618"/>
    <lineage>
        <taxon>Bacteria</taxon>
        <taxon>Bacillati</taxon>
        <taxon>Actinomycetota</taxon>
        <taxon>Actinomycetes</taxon>
        <taxon>Streptosporangiales</taxon>
        <taxon>Allonocardiopsis</taxon>
    </lineage>
</organism>
<evidence type="ECO:0000259" key="3">
    <source>
        <dbReference type="Pfam" id="PF01557"/>
    </source>
</evidence>
<dbReference type="OrthoDB" id="9805307at2"/>
<dbReference type="GO" id="GO:0003824">
    <property type="term" value="F:catalytic activity"/>
    <property type="evidence" value="ECO:0007669"/>
    <property type="project" value="InterPro"/>
</dbReference>
<dbReference type="PANTHER" id="PTHR42796">
    <property type="entry name" value="FUMARYLACETOACETATE HYDROLASE DOMAIN-CONTAINING PROTEIN 2A-RELATED"/>
    <property type="match status" value="1"/>
</dbReference>
<dbReference type="InterPro" id="IPR051121">
    <property type="entry name" value="FAH"/>
</dbReference>
<evidence type="ECO:0000256" key="2">
    <source>
        <dbReference type="ARBA" id="ARBA00022723"/>
    </source>
</evidence>
<dbReference type="InterPro" id="IPR036663">
    <property type="entry name" value="Fumarylacetoacetase_C_sf"/>
</dbReference>
<evidence type="ECO:0000313" key="5">
    <source>
        <dbReference type="Proteomes" id="UP000237846"/>
    </source>
</evidence>